<reference evidence="1" key="1">
    <citation type="submission" date="2020-05" db="EMBL/GenBank/DDBJ databases">
        <title>Large-scale comparative analyses of tick genomes elucidate their genetic diversity and vector capacities.</title>
        <authorList>
            <person name="Jia N."/>
            <person name="Wang J."/>
            <person name="Shi W."/>
            <person name="Du L."/>
            <person name="Sun Y."/>
            <person name="Zhan W."/>
            <person name="Jiang J."/>
            <person name="Wang Q."/>
            <person name="Zhang B."/>
            <person name="Ji P."/>
            <person name="Sakyi L.B."/>
            <person name="Cui X."/>
            <person name="Yuan T."/>
            <person name="Jiang B."/>
            <person name="Yang W."/>
            <person name="Lam T.T.-Y."/>
            <person name="Chang Q."/>
            <person name="Ding S."/>
            <person name="Wang X."/>
            <person name="Zhu J."/>
            <person name="Ruan X."/>
            <person name="Zhao L."/>
            <person name="Wei J."/>
            <person name="Que T."/>
            <person name="Du C."/>
            <person name="Cheng J."/>
            <person name="Dai P."/>
            <person name="Han X."/>
            <person name="Huang E."/>
            <person name="Gao Y."/>
            <person name="Liu J."/>
            <person name="Shao H."/>
            <person name="Ye R."/>
            <person name="Li L."/>
            <person name="Wei W."/>
            <person name="Wang X."/>
            <person name="Wang C."/>
            <person name="Yang T."/>
            <person name="Huo Q."/>
            <person name="Li W."/>
            <person name="Guo W."/>
            <person name="Chen H."/>
            <person name="Zhou L."/>
            <person name="Ni X."/>
            <person name="Tian J."/>
            <person name="Zhou Y."/>
            <person name="Sheng Y."/>
            <person name="Liu T."/>
            <person name="Pan Y."/>
            <person name="Xia L."/>
            <person name="Li J."/>
            <person name="Zhao F."/>
            <person name="Cao W."/>
        </authorList>
    </citation>
    <scope>NUCLEOTIDE SEQUENCE</scope>
    <source>
        <strain evidence="1">Dsil-2018</strain>
    </source>
</reference>
<evidence type="ECO:0000313" key="1">
    <source>
        <dbReference type="EMBL" id="KAH7941448.1"/>
    </source>
</evidence>
<comment type="caution">
    <text evidence="1">The sequence shown here is derived from an EMBL/GenBank/DDBJ whole genome shotgun (WGS) entry which is preliminary data.</text>
</comment>
<gene>
    <name evidence="1" type="ORF">HPB49_013767</name>
</gene>
<name>A0ACB8CFK7_DERSI</name>
<keyword evidence="2" id="KW-1185">Reference proteome</keyword>
<evidence type="ECO:0000313" key="2">
    <source>
        <dbReference type="Proteomes" id="UP000821865"/>
    </source>
</evidence>
<organism evidence="1 2">
    <name type="scientific">Dermacentor silvarum</name>
    <name type="common">Tick</name>
    <dbReference type="NCBI Taxonomy" id="543639"/>
    <lineage>
        <taxon>Eukaryota</taxon>
        <taxon>Metazoa</taxon>
        <taxon>Ecdysozoa</taxon>
        <taxon>Arthropoda</taxon>
        <taxon>Chelicerata</taxon>
        <taxon>Arachnida</taxon>
        <taxon>Acari</taxon>
        <taxon>Parasitiformes</taxon>
        <taxon>Ixodida</taxon>
        <taxon>Ixodoidea</taxon>
        <taxon>Ixodidae</taxon>
        <taxon>Rhipicephalinae</taxon>
        <taxon>Dermacentor</taxon>
    </lineage>
</organism>
<accession>A0ACB8CFK7</accession>
<dbReference type="EMBL" id="CM023476">
    <property type="protein sequence ID" value="KAH7941448.1"/>
    <property type="molecule type" value="Genomic_DNA"/>
</dbReference>
<sequence length="109" mass="12304">MSGNVYREMMQVTNKEQLEVVRDVIDHLTTPTSDPWRIFLTGVAGGGKTFVLRLIRDAYNRYTNTASRCTRNAYVACATTSKAVVAIQIQSACPWRPPQRKPKLLPYSI</sequence>
<protein>
    <submittedName>
        <fullName evidence="1">Uncharacterized protein</fullName>
    </submittedName>
</protein>
<proteinExistence type="predicted"/>
<dbReference type="Proteomes" id="UP000821865">
    <property type="component" value="Chromosome 7"/>
</dbReference>